<protein>
    <submittedName>
        <fullName evidence="8">Type II secretion system F family protein</fullName>
    </submittedName>
</protein>
<evidence type="ECO:0000256" key="2">
    <source>
        <dbReference type="ARBA" id="ARBA00022475"/>
    </source>
</evidence>
<dbReference type="AlphaFoldDB" id="A0AAP2YW28"/>
<dbReference type="Pfam" id="PF00482">
    <property type="entry name" value="T2SSF"/>
    <property type="match status" value="2"/>
</dbReference>
<dbReference type="PANTHER" id="PTHR35402:SF1">
    <property type="entry name" value="TYPE II SECRETION SYSTEM PROTEIN GSPF DOMAIN-CONTAINING PROTEIN"/>
    <property type="match status" value="1"/>
</dbReference>
<feature type="transmembrane region" description="Helical" evidence="6">
    <location>
        <begin position="424"/>
        <end position="442"/>
    </location>
</feature>
<feature type="transmembrane region" description="Helical" evidence="6">
    <location>
        <begin position="657"/>
        <end position="676"/>
    </location>
</feature>
<feature type="transmembrane region" description="Helical" evidence="6">
    <location>
        <begin position="324"/>
        <end position="342"/>
    </location>
</feature>
<evidence type="ECO:0000256" key="5">
    <source>
        <dbReference type="ARBA" id="ARBA00023136"/>
    </source>
</evidence>
<evidence type="ECO:0000256" key="3">
    <source>
        <dbReference type="ARBA" id="ARBA00022692"/>
    </source>
</evidence>
<dbReference type="EMBL" id="JAOPKA010000001">
    <property type="protein sequence ID" value="MCU4740401.1"/>
    <property type="molecule type" value="Genomic_DNA"/>
</dbReference>
<evidence type="ECO:0000256" key="1">
    <source>
        <dbReference type="ARBA" id="ARBA00004651"/>
    </source>
</evidence>
<dbReference type="PANTHER" id="PTHR35402">
    <property type="entry name" value="INTEGRAL MEMBRANE PROTEIN-RELATED"/>
    <property type="match status" value="1"/>
</dbReference>
<organism evidence="8 9">
    <name type="scientific">Natronoglomus mannanivorans</name>
    <dbReference type="NCBI Taxonomy" id="2979990"/>
    <lineage>
        <taxon>Archaea</taxon>
        <taxon>Methanobacteriati</taxon>
        <taxon>Methanobacteriota</taxon>
        <taxon>Stenosarchaea group</taxon>
        <taxon>Halobacteria</taxon>
        <taxon>Halobacteriales</taxon>
        <taxon>Natrialbaceae</taxon>
        <taxon>Natronoglomus</taxon>
    </lineage>
</organism>
<dbReference type="InterPro" id="IPR042094">
    <property type="entry name" value="T2SS_GspF_sf"/>
</dbReference>
<reference evidence="8" key="1">
    <citation type="submission" date="2022-09" db="EMBL/GenBank/DDBJ databases">
        <title>Enrichment on poylsaccharides allowed isolation of novel metabolic and taxonomic groups of Haloarchaea.</title>
        <authorList>
            <person name="Sorokin D.Y."/>
            <person name="Elcheninov A.G."/>
            <person name="Khizhniak T.V."/>
            <person name="Kolganova T.V."/>
            <person name="Kublanov I.V."/>
        </authorList>
    </citation>
    <scope>NUCLEOTIDE SEQUENCE</scope>
    <source>
        <strain evidence="8">AArc-xg1-1</strain>
    </source>
</reference>
<evidence type="ECO:0000259" key="7">
    <source>
        <dbReference type="Pfam" id="PF00482"/>
    </source>
</evidence>
<evidence type="ECO:0000256" key="6">
    <source>
        <dbReference type="SAM" id="Phobius"/>
    </source>
</evidence>
<keyword evidence="2" id="KW-1003">Cell membrane</keyword>
<accession>A0AAP2YW28</accession>
<dbReference type="Proteomes" id="UP001321018">
    <property type="component" value="Unassembled WGS sequence"/>
</dbReference>
<comment type="caution">
    <text evidence="8">The sequence shown here is derived from an EMBL/GenBank/DDBJ whole genome shotgun (WGS) entry which is preliminary data.</text>
</comment>
<proteinExistence type="predicted"/>
<gene>
    <name evidence="8" type="ORF">OB960_03195</name>
</gene>
<feature type="transmembrane region" description="Helical" evidence="6">
    <location>
        <begin position="132"/>
        <end position="154"/>
    </location>
</feature>
<name>A0AAP2YW28_9EURY</name>
<evidence type="ECO:0000256" key="4">
    <source>
        <dbReference type="ARBA" id="ARBA00022989"/>
    </source>
</evidence>
<keyword evidence="4 6" id="KW-1133">Transmembrane helix</keyword>
<feature type="transmembrane region" description="Helical" evidence="6">
    <location>
        <begin position="75"/>
        <end position="102"/>
    </location>
</feature>
<feature type="transmembrane region" description="Helical" evidence="6">
    <location>
        <begin position="454"/>
        <end position="475"/>
    </location>
</feature>
<feature type="transmembrane region" description="Helical" evidence="6">
    <location>
        <begin position="599"/>
        <end position="622"/>
    </location>
</feature>
<keyword evidence="5 6" id="KW-0472">Membrane</keyword>
<dbReference type="InterPro" id="IPR018076">
    <property type="entry name" value="T2SS_GspF_dom"/>
</dbReference>
<feature type="transmembrane region" description="Helical" evidence="6">
    <location>
        <begin position="291"/>
        <end position="312"/>
    </location>
</feature>
<comment type="subcellular location">
    <subcellularLocation>
        <location evidence="1">Cell membrane</location>
        <topology evidence="1">Multi-pass membrane protein</topology>
    </subcellularLocation>
</comment>
<feature type="domain" description="Type II secretion system protein GspF" evidence="7">
    <location>
        <begin position="493"/>
        <end position="617"/>
    </location>
</feature>
<dbReference type="GO" id="GO:0005886">
    <property type="term" value="C:plasma membrane"/>
    <property type="evidence" value="ECO:0007669"/>
    <property type="project" value="UniProtKB-SubCell"/>
</dbReference>
<keyword evidence="3 6" id="KW-0812">Transmembrane</keyword>
<evidence type="ECO:0000313" key="9">
    <source>
        <dbReference type="Proteomes" id="UP001321018"/>
    </source>
</evidence>
<dbReference type="Gene3D" id="1.20.81.30">
    <property type="entry name" value="Type II secretion system (T2SS), domain F"/>
    <property type="match status" value="1"/>
</dbReference>
<dbReference type="InterPro" id="IPR056569">
    <property type="entry name" value="ArlJ-like"/>
</dbReference>
<feature type="domain" description="Type II secretion system protein GspF" evidence="7">
    <location>
        <begin position="182"/>
        <end position="306"/>
    </location>
</feature>
<sequence>MSPTTVLPLLFVLALIVPVALARYHDGVDRVLTRAAIGIFGDYVDEFRSEHPDRQAALRAAHVPRTYREYGSKTLLSAGLFAVGGSVLGIYVIWLALALLAIDPETMREALPSALEFLANLGGVPTLSPLELAVLLFCSGLTLGVATGAGTYWLRWWYPSHVASNRARRIEATLPGTVAFVYALSRSGMEFPRIVRIVAANSDTYGTAAAEFDVAVRNMDTFGMDVVTAVQTMGRRTASPQFREFSENLVSVLQSGHSLSTFLERQYHDYQEDAESQQESMLDLLATLAEAYVTVLVAGPLFLITILVVIGFSIGDTLEPLRALVYVILPLGNLAFVIYLSTVTDAIDPGRADVEQSTTEAETERRMSSVLETAGTAQTDGGVGSARGSSTRAHNIERVRLYRRVRSIRERIATPVETILEHPTWLFGLTIPLALGAVLWRIRETAGDGSLELAAVDDTIALATLFVLATFALVYEVHRYRVDAIEAAVPDLLDRLASVNEAGMPLVSAIDHVRGSDLGALDAELDRLWADMQWGADLETALHRFGSRVRTQTTARVVTLLSAAMNASGNLSTVLRIAARQASADRRLQRERKQGMLEYMVVVYVSFLVFLFIVAVLSAYLLPNMPTESVGTEMGAMGDAGGFGGVGEVDAATYTLLFYHATLVQGVMSGFIAGQLSTGDVKAGAKHAAVMVAVAILLFAVI</sequence>
<dbReference type="RefSeq" id="WP_338002234.1">
    <property type="nucleotide sequence ID" value="NZ_JAOPKA010000001.1"/>
</dbReference>
<evidence type="ECO:0000313" key="8">
    <source>
        <dbReference type="EMBL" id="MCU4740401.1"/>
    </source>
</evidence>